<dbReference type="PROSITE" id="PS50113">
    <property type="entry name" value="PAC"/>
    <property type="match status" value="2"/>
</dbReference>
<dbReference type="AlphaFoldDB" id="A0A7G7GBG3"/>
<dbReference type="RefSeq" id="WP_185270975.1">
    <property type="nucleotide sequence ID" value="NZ_CP055156.1"/>
</dbReference>
<evidence type="ECO:0000313" key="8">
    <source>
        <dbReference type="EMBL" id="QNF34497.1"/>
    </source>
</evidence>
<dbReference type="PANTHER" id="PTHR43304">
    <property type="entry name" value="PHYTOCHROME-LIKE PROTEIN CPH1"/>
    <property type="match status" value="1"/>
</dbReference>
<feature type="compositionally biased region" description="Polar residues" evidence="6">
    <location>
        <begin position="1"/>
        <end position="15"/>
    </location>
</feature>
<evidence type="ECO:0000256" key="4">
    <source>
        <dbReference type="ARBA" id="ARBA00022679"/>
    </source>
</evidence>
<keyword evidence="3" id="KW-0597">Phosphoprotein</keyword>
<evidence type="ECO:0000313" key="9">
    <source>
        <dbReference type="Proteomes" id="UP000515237"/>
    </source>
</evidence>
<feature type="domain" description="PAC" evidence="7">
    <location>
        <begin position="247"/>
        <end position="300"/>
    </location>
</feature>
<name>A0A7G7GBG3_9BACT</name>
<dbReference type="InterPro" id="IPR052162">
    <property type="entry name" value="Sensor_kinase/Photoreceptor"/>
</dbReference>
<evidence type="ECO:0000256" key="1">
    <source>
        <dbReference type="ARBA" id="ARBA00000085"/>
    </source>
</evidence>
<dbReference type="NCBIfam" id="TIGR00229">
    <property type="entry name" value="sensory_box"/>
    <property type="match status" value="1"/>
</dbReference>
<dbReference type="EMBL" id="CP055156">
    <property type="protein sequence ID" value="QNF34497.1"/>
    <property type="molecule type" value="Genomic_DNA"/>
</dbReference>
<dbReference type="InterPro" id="IPR035965">
    <property type="entry name" value="PAS-like_dom_sf"/>
</dbReference>
<evidence type="ECO:0000256" key="3">
    <source>
        <dbReference type="ARBA" id="ARBA00022553"/>
    </source>
</evidence>
<keyword evidence="9" id="KW-1185">Reference proteome</keyword>
<dbReference type="SUPFAM" id="SSF55785">
    <property type="entry name" value="PYP-like sensor domain (PAS domain)"/>
    <property type="match status" value="1"/>
</dbReference>
<accession>A0A7G7GBG3</accession>
<evidence type="ECO:0000256" key="5">
    <source>
        <dbReference type="ARBA" id="ARBA00022777"/>
    </source>
</evidence>
<proteinExistence type="predicted"/>
<dbReference type="InterPro" id="IPR000014">
    <property type="entry name" value="PAS"/>
</dbReference>
<dbReference type="GO" id="GO:0004673">
    <property type="term" value="F:protein histidine kinase activity"/>
    <property type="evidence" value="ECO:0007669"/>
    <property type="project" value="UniProtKB-EC"/>
</dbReference>
<evidence type="ECO:0000256" key="6">
    <source>
        <dbReference type="SAM" id="MobiDB-lite"/>
    </source>
</evidence>
<reference evidence="8 9" key="1">
    <citation type="journal article" date="2018" name="Int. J. Syst. Evol. Microbiol.">
        <title>Adhaeribacter swui sp. nov., isolated from wet mud.</title>
        <authorList>
            <person name="Kim D.U."/>
            <person name="Kim K.W."/>
            <person name="Kang M.S."/>
            <person name="Kim J.Y."/>
            <person name="Jang J.H."/>
            <person name="Kim M.K."/>
        </authorList>
    </citation>
    <scope>NUCLEOTIDE SEQUENCE [LARGE SCALE GENOMIC DNA]</scope>
    <source>
        <strain evidence="8 9">KCTC 52873</strain>
    </source>
</reference>
<dbReference type="PANTHER" id="PTHR43304:SF1">
    <property type="entry name" value="PAC DOMAIN-CONTAINING PROTEIN"/>
    <property type="match status" value="1"/>
</dbReference>
<dbReference type="InterPro" id="IPR013655">
    <property type="entry name" value="PAS_fold_3"/>
</dbReference>
<feature type="region of interest" description="Disordered" evidence="6">
    <location>
        <begin position="1"/>
        <end position="25"/>
    </location>
</feature>
<dbReference type="Pfam" id="PF08447">
    <property type="entry name" value="PAS_3"/>
    <property type="match status" value="1"/>
</dbReference>
<dbReference type="EC" id="2.7.13.3" evidence="2"/>
<comment type="catalytic activity">
    <reaction evidence="1">
        <text>ATP + protein L-histidine = ADP + protein N-phospho-L-histidine.</text>
        <dbReference type="EC" id="2.7.13.3"/>
    </reaction>
</comment>
<sequence>MPVNKTNTTYQNQLPENGLAPPVPAEPSTHLTKVITAFPDPYLLLKPNLTGVVASAAFFKITGTQPHNWVDQNFLTAFSGLLVQPVPALLGNLQTLFDQALSTKTAQQVAPDSFQIRSSETANSNFTLQYWGFSVSVVLDHAGAVEYLLFKINDLTAQKKVEQQLQEQAHYLRRITQTVPDMVSVIELQTGQAQFLNKETFINHGFDPEAMRTSSARERAEIIYPDDRQVLHEYFKKLSKATEEETIMAEYRARNSLSEWMWFHVQGKVFQRNNAGEVTHVLNAIENITARKNAEQEVLRLKDAINRRATDKYLTLFNAIDEGFNIIEVIFDDNGKAHDYEILEVNPAQE</sequence>
<keyword evidence="5" id="KW-0418">Kinase</keyword>
<dbReference type="InterPro" id="IPR000700">
    <property type="entry name" value="PAS-assoc_C"/>
</dbReference>
<evidence type="ECO:0000256" key="2">
    <source>
        <dbReference type="ARBA" id="ARBA00012438"/>
    </source>
</evidence>
<evidence type="ECO:0000259" key="7">
    <source>
        <dbReference type="PROSITE" id="PS50113"/>
    </source>
</evidence>
<protein>
    <recommendedName>
        <fullName evidence="2">histidine kinase</fullName>
        <ecNumber evidence="2">2.7.13.3</ecNumber>
    </recommendedName>
</protein>
<gene>
    <name evidence="8" type="ORF">HUW51_17850</name>
</gene>
<feature type="domain" description="PAC" evidence="7">
    <location>
        <begin position="112"/>
        <end position="167"/>
    </location>
</feature>
<dbReference type="Proteomes" id="UP000515237">
    <property type="component" value="Chromosome"/>
</dbReference>
<organism evidence="8 9">
    <name type="scientific">Adhaeribacter swui</name>
    <dbReference type="NCBI Taxonomy" id="2086471"/>
    <lineage>
        <taxon>Bacteria</taxon>
        <taxon>Pseudomonadati</taxon>
        <taxon>Bacteroidota</taxon>
        <taxon>Cytophagia</taxon>
        <taxon>Cytophagales</taxon>
        <taxon>Hymenobacteraceae</taxon>
        <taxon>Adhaeribacter</taxon>
    </lineage>
</organism>
<dbReference type="Gene3D" id="3.30.450.20">
    <property type="entry name" value="PAS domain"/>
    <property type="match status" value="2"/>
</dbReference>
<keyword evidence="4" id="KW-0808">Transferase</keyword>
<dbReference type="KEGG" id="aswu:HUW51_17850"/>